<evidence type="ECO:0000313" key="4">
    <source>
        <dbReference type="EMBL" id="HBH7040896.1"/>
    </source>
</evidence>
<dbReference type="EMBL" id="CP114564">
    <property type="protein sequence ID" value="WAZ56069.1"/>
    <property type="molecule type" value="Genomic_DNA"/>
</dbReference>
<evidence type="ECO:0000256" key="1">
    <source>
        <dbReference type="SAM" id="SignalP"/>
    </source>
</evidence>
<dbReference type="Proteomes" id="UP000885148">
    <property type="component" value="Unassembled WGS sequence"/>
</dbReference>
<dbReference type="NCBIfam" id="NF007348">
    <property type="entry name" value="PRK09838.1"/>
    <property type="match status" value="1"/>
</dbReference>
<reference evidence="4" key="3">
    <citation type="submission" date="2021-07" db="EMBL/GenBank/DDBJ databases">
        <authorList>
            <consortium name="NCBI Pathogen Detection Project"/>
        </authorList>
    </citation>
    <scope>NUCLEOTIDE SEQUENCE</scope>
    <source>
        <strain evidence="4">91871</strain>
        <strain evidence="3">O50</strain>
    </source>
</reference>
<dbReference type="Proteomes" id="UP001164536">
    <property type="component" value="Chromosome"/>
</dbReference>
<evidence type="ECO:0000313" key="3">
    <source>
        <dbReference type="EMBL" id="HAT3899242.1"/>
    </source>
</evidence>
<reference evidence="5" key="4">
    <citation type="submission" date="2022-12" db="EMBL/GenBank/DDBJ databases">
        <title>2953647.</title>
        <authorList>
            <person name="Hergert J."/>
            <person name="Casey R."/>
            <person name="Wagner J."/>
            <person name="Young E.L."/>
            <person name="Oakeson K.F."/>
        </authorList>
    </citation>
    <scope>NUCLEOTIDE SEQUENCE</scope>
    <source>
        <strain evidence="5">2953647</strain>
    </source>
</reference>
<reference evidence="3" key="2">
    <citation type="journal article" date="2018" name="Genome Biol.">
        <title>SKESA: strategic k-mer extension for scrupulous assemblies.</title>
        <authorList>
            <person name="Souvorov A."/>
            <person name="Agarwala R."/>
            <person name="Lipman D.J."/>
        </authorList>
    </citation>
    <scope>NUCLEOTIDE SEQUENCE</scope>
    <source>
        <strain evidence="4">91871</strain>
        <strain evidence="3">O50</strain>
    </source>
</reference>
<reference evidence="2 6" key="1">
    <citation type="submission" date="2013-10" db="EMBL/GenBank/DDBJ databases">
        <title>Antibiotic resistance diversity of beta-lactamase producers in the General Hospital Vienna.</title>
        <authorList>
            <person name="Barisic I."/>
            <person name="Mitteregger D."/>
            <person name="Hirschl A.M."/>
            <person name="Noehammer C."/>
            <person name="Wiesinger-Mayr H."/>
        </authorList>
    </citation>
    <scope>NUCLEOTIDE SEQUENCE [LARGE SCALE GENOMIC DNA]</scope>
    <source>
        <strain evidence="2 6">ISC11</strain>
    </source>
</reference>
<evidence type="ECO:0000313" key="2">
    <source>
        <dbReference type="EMBL" id="CDL37915.1"/>
    </source>
</evidence>
<evidence type="ECO:0000313" key="7">
    <source>
        <dbReference type="Proteomes" id="UP001164536"/>
    </source>
</evidence>
<evidence type="ECO:0000313" key="5">
    <source>
        <dbReference type="EMBL" id="WAZ56069.1"/>
    </source>
</evidence>
<sequence>MNTTAKAVLFSLFSMIMFNAQANEHQHGEMMNMQPAAQQEQLISATGVIEAVDMESKKITIKHDPIPAVNWPAMTMRFTLVADTKADDIKPGDKVAFTFVQQGNLSVLRDIHISK</sequence>
<evidence type="ECO:0000313" key="6">
    <source>
        <dbReference type="Proteomes" id="UP000019194"/>
    </source>
</evidence>
<feature type="signal peptide" evidence="1">
    <location>
        <begin position="1"/>
        <end position="22"/>
    </location>
</feature>
<accession>A0A0D7M6H4</accession>
<keyword evidence="1" id="KW-0732">Signal</keyword>
<organism evidence="2 6">
    <name type="scientific">Citrobacter freundii</name>
    <dbReference type="NCBI Taxonomy" id="546"/>
    <lineage>
        <taxon>Bacteria</taxon>
        <taxon>Pseudomonadati</taxon>
        <taxon>Pseudomonadota</taxon>
        <taxon>Gammaproteobacteria</taxon>
        <taxon>Enterobacterales</taxon>
        <taxon>Enterobacteriaceae</taxon>
        <taxon>Citrobacter</taxon>
        <taxon>Citrobacter freundii complex</taxon>
    </lineage>
</organism>
<dbReference type="Proteomes" id="UP000855471">
    <property type="component" value="Unassembled WGS sequence"/>
</dbReference>
<keyword evidence="7" id="KW-1185">Reference proteome</keyword>
<dbReference type="Proteomes" id="UP000019194">
    <property type="component" value="Unassembled WGS sequence"/>
</dbReference>
<dbReference type="Pfam" id="PF11604">
    <property type="entry name" value="CusF_Ec"/>
    <property type="match status" value="1"/>
</dbReference>
<dbReference type="EMBL" id="DAESCB010000002">
    <property type="protein sequence ID" value="HBH7040896.1"/>
    <property type="molecule type" value="Genomic_DNA"/>
</dbReference>
<gene>
    <name evidence="3" type="primary">cusF</name>
    <name evidence="3" type="ORF">I9Y29_003706</name>
    <name evidence="4" type="ORF">KV121_000912</name>
    <name evidence="5" type="ORF">O4000_17445</name>
</gene>
<proteinExistence type="predicted"/>
<name>A0A0D7M6H4_CITFR</name>
<dbReference type="RefSeq" id="WP_016149747.1">
    <property type="nucleotide sequence ID" value="NZ_AP026940.1"/>
</dbReference>
<dbReference type="InterPro" id="IPR021647">
    <property type="entry name" value="CusF_Ec"/>
</dbReference>
<dbReference type="EMBL" id="DACSXJ010000026">
    <property type="protein sequence ID" value="HAT3899242.1"/>
    <property type="molecule type" value="Genomic_DNA"/>
</dbReference>
<feature type="chain" id="PRO_5015036160" evidence="1">
    <location>
        <begin position="23"/>
        <end position="115"/>
    </location>
</feature>
<protein>
    <submittedName>
        <fullName evidence="2">Cation efflux system protein CusF</fullName>
    </submittedName>
</protein>
<dbReference type="Gene3D" id="2.40.50.320">
    <property type="entry name" value="Copper binding periplasmic protein CusF"/>
    <property type="match status" value="1"/>
</dbReference>
<dbReference type="EMBL" id="CBWP010000032">
    <property type="protein sequence ID" value="CDL37915.1"/>
    <property type="molecule type" value="Genomic_DNA"/>
</dbReference>
<dbReference type="AlphaFoldDB" id="A0A0D7M6H4"/>
<dbReference type="InterPro" id="IPR042230">
    <property type="entry name" value="CusF_sf"/>
</dbReference>